<dbReference type="Pfam" id="PF05699">
    <property type="entry name" value="Dimer_Tnp_hAT"/>
    <property type="match status" value="1"/>
</dbReference>
<dbReference type="InterPro" id="IPR008906">
    <property type="entry name" value="HATC_C_dom"/>
</dbReference>
<evidence type="ECO:0000256" key="1">
    <source>
        <dbReference type="SAM" id="MobiDB-lite"/>
    </source>
</evidence>
<dbReference type="Proteomes" id="UP001280121">
    <property type="component" value="Unassembled WGS sequence"/>
</dbReference>
<proteinExistence type="predicted"/>
<dbReference type="PANTHER" id="PTHR32166">
    <property type="entry name" value="OSJNBA0013A04.12 PROTEIN"/>
    <property type="match status" value="1"/>
</dbReference>
<gene>
    <name evidence="4" type="ORF">Ddye_003549</name>
</gene>
<name>A0AAE0CVG4_9ROSI</name>
<evidence type="ECO:0000313" key="5">
    <source>
        <dbReference type="Proteomes" id="UP001280121"/>
    </source>
</evidence>
<evidence type="ECO:0000313" key="4">
    <source>
        <dbReference type="EMBL" id="KAK2664975.1"/>
    </source>
</evidence>
<protein>
    <recommendedName>
        <fullName evidence="6">HAT C-terminal dimerisation domain-containing protein</fullName>
    </recommendedName>
</protein>
<dbReference type="SUPFAM" id="SSF53098">
    <property type="entry name" value="Ribonuclease H-like"/>
    <property type="match status" value="1"/>
</dbReference>
<comment type="caution">
    <text evidence="4">The sequence shown here is derived from an EMBL/GenBank/DDBJ whole genome shotgun (WGS) entry which is preliminary data.</text>
</comment>
<dbReference type="GO" id="GO:0046983">
    <property type="term" value="F:protein dimerization activity"/>
    <property type="evidence" value="ECO:0007669"/>
    <property type="project" value="InterPro"/>
</dbReference>
<dbReference type="Pfam" id="PF04937">
    <property type="entry name" value="DUF659"/>
    <property type="match status" value="1"/>
</dbReference>
<evidence type="ECO:0000259" key="3">
    <source>
        <dbReference type="Pfam" id="PF05699"/>
    </source>
</evidence>
<feature type="domain" description="DUF659" evidence="2">
    <location>
        <begin position="1"/>
        <end position="40"/>
    </location>
</feature>
<feature type="compositionally biased region" description="Acidic residues" evidence="1">
    <location>
        <begin position="367"/>
        <end position="380"/>
    </location>
</feature>
<dbReference type="EMBL" id="JANJYI010000001">
    <property type="protein sequence ID" value="KAK2664975.1"/>
    <property type="molecule type" value="Genomic_DNA"/>
</dbReference>
<dbReference type="PANTHER" id="PTHR32166:SF74">
    <property type="entry name" value="OS05G0256350 PROTEIN"/>
    <property type="match status" value="1"/>
</dbReference>
<feature type="region of interest" description="Disordered" evidence="1">
    <location>
        <begin position="367"/>
        <end position="411"/>
    </location>
</feature>
<dbReference type="AlphaFoldDB" id="A0AAE0CVG4"/>
<evidence type="ECO:0000259" key="2">
    <source>
        <dbReference type="Pfam" id="PF04937"/>
    </source>
</evidence>
<reference evidence="4" key="1">
    <citation type="journal article" date="2023" name="Plant J.">
        <title>Genome sequences and population genomics provide insights into the demographic history, inbreeding, and mutation load of two 'living fossil' tree species of Dipteronia.</title>
        <authorList>
            <person name="Feng Y."/>
            <person name="Comes H.P."/>
            <person name="Chen J."/>
            <person name="Zhu S."/>
            <person name="Lu R."/>
            <person name="Zhang X."/>
            <person name="Li P."/>
            <person name="Qiu J."/>
            <person name="Olsen K.M."/>
            <person name="Qiu Y."/>
        </authorList>
    </citation>
    <scope>NUCLEOTIDE SEQUENCE</scope>
    <source>
        <strain evidence="4">KIB01</strain>
    </source>
</reference>
<evidence type="ECO:0008006" key="6">
    <source>
        <dbReference type="Google" id="ProtNLM"/>
    </source>
</evidence>
<dbReference type="InterPro" id="IPR007021">
    <property type="entry name" value="DUF659"/>
</dbReference>
<organism evidence="4 5">
    <name type="scientific">Dipteronia dyeriana</name>
    <dbReference type="NCBI Taxonomy" id="168575"/>
    <lineage>
        <taxon>Eukaryota</taxon>
        <taxon>Viridiplantae</taxon>
        <taxon>Streptophyta</taxon>
        <taxon>Embryophyta</taxon>
        <taxon>Tracheophyta</taxon>
        <taxon>Spermatophyta</taxon>
        <taxon>Magnoliopsida</taxon>
        <taxon>eudicotyledons</taxon>
        <taxon>Gunneridae</taxon>
        <taxon>Pentapetalae</taxon>
        <taxon>rosids</taxon>
        <taxon>malvids</taxon>
        <taxon>Sapindales</taxon>
        <taxon>Sapindaceae</taxon>
        <taxon>Hippocastanoideae</taxon>
        <taxon>Acereae</taxon>
        <taxon>Dipteronia</taxon>
    </lineage>
</organism>
<dbReference type="InterPro" id="IPR012337">
    <property type="entry name" value="RNaseH-like_sf"/>
</dbReference>
<accession>A0AAE0CVG4</accession>
<feature type="domain" description="HAT C-terminal dimerisation" evidence="3">
    <location>
        <begin position="260"/>
        <end position="324"/>
    </location>
</feature>
<keyword evidence="5" id="KW-1185">Reference proteome</keyword>
<sequence length="433" mass="50644">MEKRKHMYWTPCAAHCIDLILEDIGKLTQHKYALLKARKVSNYIYNRGWVLALMREYTKCELIRQATTRFATSYLTLQCMYQSKQPLEAMFVSEKWTSSKYAKKKEGKEVRNIVLKNKHFWPSVVYAIKTTRPLIKVLRLVYGDQPAMGFLYDAIDEAKEKISQNLKGEPSAYKEIWDIIDKRWEFQLHRHLHAAAYFMNPQFQYSDDFSTHSELRSGLYQVMDKLIVDLEERELANIQLDAFVDKKGVFGYSIAQSTINKRSPIDWWNAFGHETPELKKFAVKVLSLTCVASGCECNWSTFNQVHTKKRNRLTTLKMHKLVYILYNKRLKDRQSRRQKLKENEDPLLVDHLPSDDEWLVEDEDELRNDGDDDLDLDVVDGGDVTSRDGSHGSSSKKRKDHPTKDKGLPLIDEDDEWIDYNTYESSLDISSDE</sequence>